<organism evidence="1 2">
    <name type="scientific">Vibrio genomosp. F6 str. FF-238</name>
    <dbReference type="NCBI Taxonomy" id="1191298"/>
    <lineage>
        <taxon>Bacteria</taxon>
        <taxon>Pseudomonadati</taxon>
        <taxon>Pseudomonadota</taxon>
        <taxon>Gammaproteobacteria</taxon>
        <taxon>Vibrionales</taxon>
        <taxon>Vibrionaceae</taxon>
        <taxon>Vibrio</taxon>
    </lineage>
</organism>
<proteinExistence type="predicted"/>
<dbReference type="Proteomes" id="UP000094165">
    <property type="component" value="Unassembled WGS sequence"/>
</dbReference>
<dbReference type="RefSeq" id="WP_017051510.1">
    <property type="nucleotide sequence ID" value="NZ_AJYW02000313.1"/>
</dbReference>
<protein>
    <submittedName>
        <fullName evidence="1">Uncharacterized protein</fullName>
    </submittedName>
</protein>
<gene>
    <name evidence="1" type="ORF">A130_09235</name>
</gene>
<keyword evidence="2" id="KW-1185">Reference proteome</keyword>
<comment type="caution">
    <text evidence="1">The sequence shown here is derived from an EMBL/GenBank/DDBJ whole genome shotgun (WGS) entry which is preliminary data.</text>
</comment>
<evidence type="ECO:0000313" key="2">
    <source>
        <dbReference type="Proteomes" id="UP000094165"/>
    </source>
</evidence>
<reference evidence="1 2" key="1">
    <citation type="journal article" date="2012" name="Science">
        <title>Ecological populations of bacteria act as socially cohesive units of antibiotic production and resistance.</title>
        <authorList>
            <person name="Cordero O.X."/>
            <person name="Wildschutte H."/>
            <person name="Kirkup B."/>
            <person name="Proehl S."/>
            <person name="Ngo L."/>
            <person name="Hussain F."/>
            <person name="Le Roux F."/>
            <person name="Mincer T."/>
            <person name="Polz M.F."/>
        </authorList>
    </citation>
    <scope>NUCLEOTIDE SEQUENCE [LARGE SCALE GENOMIC DNA]</scope>
    <source>
        <strain evidence="1 2">FF-238</strain>
    </source>
</reference>
<sequence>MQCIGISSDNTLYAVDGESCAYVLLEQANYQSFVDGSALTIDPELYTTVSGWILFSFVSGHVLGRILKGFGKG</sequence>
<dbReference type="EMBL" id="AJYW02000313">
    <property type="protein sequence ID" value="OEE69459.1"/>
    <property type="molecule type" value="Genomic_DNA"/>
</dbReference>
<name>A0A1E5CL76_9VIBR</name>
<dbReference type="AlphaFoldDB" id="A0A1E5CL76"/>
<evidence type="ECO:0000313" key="1">
    <source>
        <dbReference type="EMBL" id="OEE69459.1"/>
    </source>
</evidence>
<accession>A0A1E5CL76</accession>